<organism evidence="2 3">
    <name type="scientific">Pseudoalteromonas piscicida</name>
    <dbReference type="NCBI Taxonomy" id="43662"/>
    <lineage>
        <taxon>Bacteria</taxon>
        <taxon>Pseudomonadati</taxon>
        <taxon>Pseudomonadota</taxon>
        <taxon>Gammaproteobacteria</taxon>
        <taxon>Alteromonadales</taxon>
        <taxon>Pseudoalteromonadaceae</taxon>
        <taxon>Pseudoalteromonas</taxon>
    </lineage>
</organism>
<evidence type="ECO:0008006" key="4">
    <source>
        <dbReference type="Google" id="ProtNLM"/>
    </source>
</evidence>
<feature type="transmembrane region" description="Helical" evidence="1">
    <location>
        <begin position="184"/>
        <end position="201"/>
    </location>
</feature>
<proteinExistence type="predicted"/>
<comment type="caution">
    <text evidence="2">The sequence shown here is derived from an EMBL/GenBank/DDBJ whole genome shotgun (WGS) entry which is preliminary data.</text>
</comment>
<sequence length="249" mass="28262">MNQPRFENQTHCLNCQTELLGEYCSACGQKKVSTFTFRHVNMLLQSAVLDLESPFFKLFVGLLIRPFKTILGYLHGQRSRYGNPIKFSFILLTVIVLASHFFGLSFISNYTLVEAKQQTGIKLYEATHVYRVFVLALLLGIASKAIYRHSTYTMLEYAIGHLLILTITIFLFVVPLMFGLLNEQLYAALSFIFSSTYSLILNYKMDEHRQNIWRAGLRATIAYTLGTLTFSAITLFTIGVYTGLVGGMQ</sequence>
<dbReference type="Proteomes" id="UP000228621">
    <property type="component" value="Unassembled WGS sequence"/>
</dbReference>
<dbReference type="Pfam" id="PF12412">
    <property type="entry name" value="DUF3667"/>
    <property type="match status" value="1"/>
</dbReference>
<gene>
    <name evidence="2" type="ORF">CEX98_04205</name>
</gene>
<feature type="transmembrane region" description="Helical" evidence="1">
    <location>
        <begin position="221"/>
        <end position="244"/>
    </location>
</feature>
<keyword evidence="1" id="KW-1133">Transmembrane helix</keyword>
<reference evidence="3" key="1">
    <citation type="journal article" date="2019" name="Genome Announc.">
        <title>Draft Genome Sequence of Pseudoalteromonas piscicida Strain 36Y ROTHPW, an Hypersaline Seawater Isolate from the South Coast of Sonora, Mexico.</title>
        <authorList>
            <person name="Sanchez-Diaz R."/>
            <person name="Molina-Garza Z.J."/>
            <person name="Cruz-Suarez L.E."/>
            <person name="Selvin J."/>
            <person name="Kiran G.S."/>
            <person name="Ibarra-Gamez J.C."/>
            <person name="Gomez-Gil B."/>
            <person name="Galaviz-Silva L."/>
        </authorList>
    </citation>
    <scope>NUCLEOTIDE SEQUENCE [LARGE SCALE GENOMIC DNA]</scope>
    <source>
        <strain evidence="3">36Y_RITHPW</strain>
    </source>
</reference>
<keyword evidence="1" id="KW-0472">Membrane</keyword>
<dbReference type="EMBL" id="NKHF01000022">
    <property type="protein sequence ID" value="PCK32969.1"/>
    <property type="molecule type" value="Genomic_DNA"/>
</dbReference>
<evidence type="ECO:0000256" key="1">
    <source>
        <dbReference type="SAM" id="Phobius"/>
    </source>
</evidence>
<protein>
    <recommendedName>
        <fullName evidence="4">DUF3667 domain-containing protein</fullName>
    </recommendedName>
</protein>
<keyword evidence="1" id="KW-0812">Transmembrane</keyword>
<evidence type="ECO:0000313" key="2">
    <source>
        <dbReference type="EMBL" id="PCK32969.1"/>
    </source>
</evidence>
<accession>A0A2A5JUG5</accession>
<dbReference type="InterPro" id="IPR022134">
    <property type="entry name" value="DUF3667"/>
</dbReference>
<feature type="transmembrane region" description="Helical" evidence="1">
    <location>
        <begin position="128"/>
        <end position="147"/>
    </location>
</feature>
<dbReference type="AlphaFoldDB" id="A0A2A5JUG5"/>
<feature type="transmembrane region" description="Helical" evidence="1">
    <location>
        <begin position="87"/>
        <end position="108"/>
    </location>
</feature>
<dbReference type="OrthoDB" id="6313313at2"/>
<name>A0A2A5JUG5_PSEO7</name>
<keyword evidence="3" id="KW-1185">Reference proteome</keyword>
<evidence type="ECO:0000313" key="3">
    <source>
        <dbReference type="Proteomes" id="UP000228621"/>
    </source>
</evidence>
<feature type="transmembrane region" description="Helical" evidence="1">
    <location>
        <begin position="159"/>
        <end position="178"/>
    </location>
</feature>